<dbReference type="EMBL" id="CAJOBQ010002547">
    <property type="protein sequence ID" value="CAF4566151.1"/>
    <property type="molecule type" value="Genomic_DNA"/>
</dbReference>
<evidence type="ECO:0000313" key="5">
    <source>
        <dbReference type="Proteomes" id="UP000663869"/>
    </source>
</evidence>
<feature type="transmembrane region" description="Helical" evidence="2">
    <location>
        <begin position="224"/>
        <end position="251"/>
    </location>
</feature>
<evidence type="ECO:0000313" key="4">
    <source>
        <dbReference type="EMBL" id="CAF4566151.1"/>
    </source>
</evidence>
<dbReference type="Proteomes" id="UP000663862">
    <property type="component" value="Unassembled WGS sequence"/>
</dbReference>
<comment type="caution">
    <text evidence="3">The sequence shown here is derived from an EMBL/GenBank/DDBJ whole genome shotgun (WGS) entry which is preliminary data.</text>
</comment>
<name>A0A818TUH2_9BILA</name>
<keyword evidence="2" id="KW-1133">Transmembrane helix</keyword>
<dbReference type="Proteomes" id="UP000663869">
    <property type="component" value="Unassembled WGS sequence"/>
</dbReference>
<proteinExistence type="predicted"/>
<evidence type="ECO:0000256" key="1">
    <source>
        <dbReference type="SAM" id="MobiDB-lite"/>
    </source>
</evidence>
<reference evidence="3" key="1">
    <citation type="submission" date="2021-02" db="EMBL/GenBank/DDBJ databases">
        <authorList>
            <person name="Nowell W R."/>
        </authorList>
    </citation>
    <scope>NUCLEOTIDE SEQUENCE</scope>
</reference>
<keyword evidence="2" id="KW-0812">Transmembrane</keyword>
<keyword evidence="2" id="KW-0472">Membrane</keyword>
<dbReference type="EMBL" id="CAJNYU010003583">
    <property type="protein sequence ID" value="CAF3684052.1"/>
    <property type="molecule type" value="Genomic_DNA"/>
</dbReference>
<feature type="compositionally biased region" description="Low complexity" evidence="1">
    <location>
        <begin position="288"/>
        <end position="301"/>
    </location>
</feature>
<accession>A0A818TUH2</accession>
<sequence>MTHGQSIEILESGQVYSSSKSIGTFLYLNLFNHLPMPIRISGVVERCCTSANHCIPVRLLGGDFGEWEAHKNRTMIFFWAATEWEYINDYYFCQISLLFGRRHHMTHLKLINIKINYLPKTRQMNSPSVRFYPKCNQFLNIRTNQCETLDNLHRSFAFNFSSTFIPFNHRYLSTKCINGIQLNQCSCHNNFISIPINQKFYHPKTYIHQFCTHLSNYQNFRLNLLIIITSILFVLYIIILIISSIFICTYYRRREHEDSENSTTKSKFMINQRFSLIEIASELQINSNNNNNNNNNNSSSSCTSFLLKD</sequence>
<dbReference type="AlphaFoldDB" id="A0A818TUH2"/>
<evidence type="ECO:0000313" key="3">
    <source>
        <dbReference type="EMBL" id="CAF3684052.1"/>
    </source>
</evidence>
<feature type="region of interest" description="Disordered" evidence="1">
    <location>
        <begin position="288"/>
        <end position="309"/>
    </location>
</feature>
<evidence type="ECO:0000256" key="2">
    <source>
        <dbReference type="SAM" id="Phobius"/>
    </source>
</evidence>
<gene>
    <name evidence="3" type="ORF">FME351_LOCUS26573</name>
    <name evidence="4" type="ORF">TSG867_LOCUS25642</name>
</gene>
<protein>
    <submittedName>
        <fullName evidence="3">Uncharacterized protein</fullName>
    </submittedName>
</protein>
<organism evidence="3 5">
    <name type="scientific">Rotaria socialis</name>
    <dbReference type="NCBI Taxonomy" id="392032"/>
    <lineage>
        <taxon>Eukaryota</taxon>
        <taxon>Metazoa</taxon>
        <taxon>Spiralia</taxon>
        <taxon>Gnathifera</taxon>
        <taxon>Rotifera</taxon>
        <taxon>Eurotatoria</taxon>
        <taxon>Bdelloidea</taxon>
        <taxon>Philodinida</taxon>
        <taxon>Philodinidae</taxon>
        <taxon>Rotaria</taxon>
    </lineage>
</organism>